<accession>A0A2R6S5I2</accession>
<evidence type="ECO:0000313" key="1">
    <source>
        <dbReference type="EMBL" id="PSS37513.1"/>
    </source>
</evidence>
<protein>
    <submittedName>
        <fullName evidence="1">Uncharacterized protein</fullName>
    </submittedName>
</protein>
<reference evidence="1 2" key="1">
    <citation type="submission" date="2018-02" db="EMBL/GenBank/DDBJ databases">
        <title>Genome sequence of the basidiomycete white-rot fungus Phlebia centrifuga.</title>
        <authorList>
            <person name="Granchi Z."/>
            <person name="Peng M."/>
            <person name="de Vries R.P."/>
            <person name="Hilden K."/>
            <person name="Makela M.R."/>
            <person name="Grigoriev I."/>
            <person name="Riley R."/>
        </authorList>
    </citation>
    <scope>NUCLEOTIDE SEQUENCE [LARGE SCALE GENOMIC DNA]</scope>
    <source>
        <strain evidence="1 2">FBCC195</strain>
    </source>
</reference>
<name>A0A2R6S5I2_9APHY</name>
<gene>
    <name evidence="1" type="ORF">PHLCEN_2v643</name>
</gene>
<dbReference type="Proteomes" id="UP000186601">
    <property type="component" value="Unassembled WGS sequence"/>
</dbReference>
<evidence type="ECO:0000313" key="2">
    <source>
        <dbReference type="Proteomes" id="UP000186601"/>
    </source>
</evidence>
<comment type="caution">
    <text evidence="1">The sequence shown here is derived from an EMBL/GenBank/DDBJ whole genome shotgun (WGS) entry which is preliminary data.</text>
</comment>
<proteinExistence type="predicted"/>
<feature type="non-terminal residue" evidence="1">
    <location>
        <position position="1"/>
    </location>
</feature>
<sequence length="114" mass="12665">HGCLNGKICDIHIKRSFNADGVRVLVEHLFDVWIVKKIYWTLTLTLKNPYPSQGSKPSKGLRGLGGSKGPKVFFLLSFGWIAATLTLDPWRVSGPLQITKGVAEALEEKPQSQY</sequence>
<dbReference type="EMBL" id="MLYV02000041">
    <property type="protein sequence ID" value="PSS37513.1"/>
    <property type="molecule type" value="Genomic_DNA"/>
</dbReference>
<keyword evidence="2" id="KW-1185">Reference proteome</keyword>
<dbReference type="AlphaFoldDB" id="A0A2R6S5I2"/>
<organism evidence="1 2">
    <name type="scientific">Hermanssonia centrifuga</name>
    <dbReference type="NCBI Taxonomy" id="98765"/>
    <lineage>
        <taxon>Eukaryota</taxon>
        <taxon>Fungi</taxon>
        <taxon>Dikarya</taxon>
        <taxon>Basidiomycota</taxon>
        <taxon>Agaricomycotina</taxon>
        <taxon>Agaricomycetes</taxon>
        <taxon>Polyporales</taxon>
        <taxon>Meruliaceae</taxon>
        <taxon>Hermanssonia</taxon>
    </lineage>
</organism>